<sequence>MPAFQNFTDLDDKEIFVGIVKDHFLKGWPRAFGYSGTEISLDENLVSLAHDTYQLSINQYTIALKSQNPDHYKRAGALLHSLYKTKPIVKTVLDSNAEYYRDFNNVGVSYADAEHWDNYCVWFETYANFAMSFDLAFRCCAVYEENPRVYNSDFLENACYYMAENTSINVGSFMMIFKAFMA</sequence>
<dbReference type="EMBL" id="CP016286">
    <property type="protein sequence ID" value="ANP86511.1"/>
    <property type="molecule type" value="Genomic_DNA"/>
</dbReference>
<protein>
    <submittedName>
        <fullName evidence="1">Uncharacterized protein</fullName>
    </submittedName>
</protein>
<dbReference type="AlphaFoldDB" id="A0A1B1C9V5"/>
<name>A0A1B1C9V5_RHILE</name>
<accession>A0A1B1C9V5</accession>
<evidence type="ECO:0000313" key="2">
    <source>
        <dbReference type="Proteomes" id="UP000092691"/>
    </source>
</evidence>
<proteinExistence type="predicted"/>
<dbReference type="RefSeq" id="WP_065280742.1">
    <property type="nucleotide sequence ID" value="NZ_CP016286.1"/>
</dbReference>
<dbReference type="Proteomes" id="UP000092691">
    <property type="component" value="Chromosome"/>
</dbReference>
<gene>
    <name evidence="1" type="ORF">BA011_12765</name>
</gene>
<evidence type="ECO:0000313" key="1">
    <source>
        <dbReference type="EMBL" id="ANP86511.1"/>
    </source>
</evidence>
<dbReference type="OrthoDB" id="8251354at2"/>
<organism evidence="1 2">
    <name type="scientific">Rhizobium leguminosarum</name>
    <dbReference type="NCBI Taxonomy" id="384"/>
    <lineage>
        <taxon>Bacteria</taxon>
        <taxon>Pseudomonadati</taxon>
        <taxon>Pseudomonadota</taxon>
        <taxon>Alphaproteobacteria</taxon>
        <taxon>Hyphomicrobiales</taxon>
        <taxon>Rhizobiaceae</taxon>
        <taxon>Rhizobium/Agrobacterium group</taxon>
        <taxon>Rhizobium</taxon>
    </lineage>
</organism>
<reference evidence="1 2" key="1">
    <citation type="submission" date="2016-06" db="EMBL/GenBank/DDBJ databases">
        <title>Microsymbionts genomes from the relict species Vavilovia formosa.</title>
        <authorList>
            <person name="Chirak E."/>
            <person name="Kimeklis A."/>
            <person name="Andronov E."/>
        </authorList>
    </citation>
    <scope>NUCLEOTIDE SEQUENCE [LARGE SCALE GENOMIC DNA]</scope>
    <source>
        <strain evidence="1 2">Vaf10</strain>
    </source>
</reference>